<keyword evidence="6 11" id="KW-0378">Hydrolase</keyword>
<reference evidence="13 14" key="1">
    <citation type="submission" date="2014-02" db="EMBL/GenBank/DDBJ databases">
        <title>Kosmotoga genome sequencing.</title>
        <authorList>
            <person name="Pollo S.M."/>
            <person name="Charchuk R."/>
            <person name="Nesbo C.L."/>
        </authorList>
    </citation>
    <scope>NUCLEOTIDE SEQUENCE [LARGE SCALE GENOMIC DNA]</scope>
    <source>
        <strain evidence="13 14">S304</strain>
    </source>
</reference>
<dbReference type="STRING" id="1453497.AT15_01805"/>
<keyword evidence="3 11" id="KW-0645">Protease</keyword>
<comment type="cofactor">
    <cofactor evidence="11">
        <name>Zn(2+)</name>
        <dbReference type="ChEBI" id="CHEBI:29105"/>
    </cofactor>
    <text evidence="11">Binds 1 zinc ion per subunit.</text>
</comment>
<dbReference type="EC" id="3.4.24.-" evidence="11"/>
<proteinExistence type="inferred from homology"/>
<evidence type="ECO:0000256" key="11">
    <source>
        <dbReference type="HAMAP-Rule" id="MF_00188"/>
    </source>
</evidence>
<comment type="caution">
    <text evidence="13">The sequence shown here is derived from an EMBL/GenBank/DDBJ whole genome shotgun (WGS) entry which is preliminary data.</text>
</comment>
<keyword evidence="5 11" id="KW-0479">Metal-binding</keyword>
<feature type="transmembrane region" description="Helical" evidence="11">
    <location>
        <begin position="206"/>
        <end position="227"/>
    </location>
</feature>
<evidence type="ECO:0000256" key="10">
    <source>
        <dbReference type="ARBA" id="ARBA00023136"/>
    </source>
</evidence>
<dbReference type="GO" id="GO:0004222">
    <property type="term" value="F:metalloendopeptidase activity"/>
    <property type="evidence" value="ECO:0007669"/>
    <property type="project" value="UniProtKB-UniRule"/>
</dbReference>
<keyword evidence="7 11" id="KW-0862">Zinc</keyword>
<comment type="similarity">
    <text evidence="1 11">Belongs to the peptidase M48B family.</text>
</comment>
<evidence type="ECO:0000256" key="7">
    <source>
        <dbReference type="ARBA" id="ARBA00022833"/>
    </source>
</evidence>
<dbReference type="Gene3D" id="3.30.2010.10">
    <property type="entry name" value="Metalloproteases ('zincins'), catalytic domain"/>
    <property type="match status" value="1"/>
</dbReference>
<evidence type="ECO:0000259" key="12">
    <source>
        <dbReference type="Pfam" id="PF01435"/>
    </source>
</evidence>
<dbReference type="HAMAP" id="MF_00188">
    <property type="entry name" value="Pept_M48_protease_HtpX"/>
    <property type="match status" value="1"/>
</dbReference>
<dbReference type="GO" id="GO:0008270">
    <property type="term" value="F:zinc ion binding"/>
    <property type="evidence" value="ECO:0007669"/>
    <property type="project" value="UniProtKB-UniRule"/>
</dbReference>
<feature type="binding site" evidence="11">
    <location>
        <position position="151"/>
    </location>
    <ligand>
        <name>Zn(2+)</name>
        <dbReference type="ChEBI" id="CHEBI:29105"/>
        <note>catalytic</note>
    </ligand>
</feature>
<evidence type="ECO:0000256" key="5">
    <source>
        <dbReference type="ARBA" id="ARBA00022723"/>
    </source>
</evidence>
<evidence type="ECO:0000256" key="8">
    <source>
        <dbReference type="ARBA" id="ARBA00022989"/>
    </source>
</evidence>
<comment type="subcellular location">
    <subcellularLocation>
        <location evidence="11">Cell membrane</location>
        <topology evidence="11">Multi-pass membrane protein</topology>
    </subcellularLocation>
</comment>
<keyword evidence="9 11" id="KW-0482">Metalloprotease</keyword>
<dbReference type="PATRIC" id="fig|1453497.3.peg.358"/>
<feature type="transmembrane region" description="Helical" evidence="11">
    <location>
        <begin position="45"/>
        <end position="64"/>
    </location>
</feature>
<keyword evidence="4 11" id="KW-0812">Transmembrane</keyword>
<keyword evidence="2 11" id="KW-1003">Cell membrane</keyword>
<accession>A0A176JZR9</accession>
<feature type="binding site" evidence="11">
    <location>
        <position position="155"/>
    </location>
    <ligand>
        <name>Zn(2+)</name>
        <dbReference type="ChEBI" id="CHEBI:29105"/>
        <note>catalytic</note>
    </ligand>
</feature>
<evidence type="ECO:0000256" key="6">
    <source>
        <dbReference type="ARBA" id="ARBA00022801"/>
    </source>
</evidence>
<dbReference type="InterPro" id="IPR050083">
    <property type="entry name" value="HtpX_protease"/>
</dbReference>
<evidence type="ECO:0000256" key="1">
    <source>
        <dbReference type="ARBA" id="ARBA00009779"/>
    </source>
</evidence>
<dbReference type="InterPro" id="IPR022919">
    <property type="entry name" value="Pept_M48_protease_HtpX"/>
</dbReference>
<sequence>MAFSVDFYAEERKNIRKTALLVTLFYIMMAAFGLIIDFAFGMLPIFTAVFLSVATIQFLVSIYSGKKMVLRSLKARPYNPKNFEEKQLKNILDELTISAGLSKPPELYVIDNDEVINAFATGFKREDAVVCVTTGLLKTLDREETSGVIGHELSHIVNRDILIMTMISALIGAVVIIQIFAARTLINYLRFGGFARGRRKSKKDNTGMAILVFLATVAGLATLFSFLGKLSLFAVSRTREYFADARAVELTRNPAGLASALRKIALISKKLPTANTATAHLFIADPLKRKVNEKSSAFASLFSTHPPIYKRIATLENRQPEEVRKELQL</sequence>
<dbReference type="GO" id="GO:0006508">
    <property type="term" value="P:proteolysis"/>
    <property type="evidence" value="ECO:0007669"/>
    <property type="project" value="UniProtKB-KW"/>
</dbReference>
<dbReference type="EMBL" id="JFHK01000018">
    <property type="protein sequence ID" value="OAA29434.1"/>
    <property type="molecule type" value="Genomic_DNA"/>
</dbReference>
<feature type="binding site" evidence="11">
    <location>
        <position position="240"/>
    </location>
    <ligand>
        <name>Zn(2+)</name>
        <dbReference type="ChEBI" id="CHEBI:29105"/>
        <note>catalytic</note>
    </ligand>
</feature>
<keyword evidence="10 11" id="KW-0472">Membrane</keyword>
<evidence type="ECO:0000256" key="2">
    <source>
        <dbReference type="ARBA" id="ARBA00022475"/>
    </source>
</evidence>
<dbReference type="CDD" id="cd07340">
    <property type="entry name" value="M48B_Htpx_like"/>
    <property type="match status" value="1"/>
</dbReference>
<dbReference type="PANTHER" id="PTHR43221">
    <property type="entry name" value="PROTEASE HTPX"/>
    <property type="match status" value="1"/>
</dbReference>
<evidence type="ECO:0000256" key="4">
    <source>
        <dbReference type="ARBA" id="ARBA00022692"/>
    </source>
</evidence>
<keyword evidence="14" id="KW-1185">Reference proteome</keyword>
<feature type="transmembrane region" description="Helical" evidence="11">
    <location>
        <begin position="20"/>
        <end position="39"/>
    </location>
</feature>
<dbReference type="OrthoDB" id="15218at2"/>
<dbReference type="InterPro" id="IPR001915">
    <property type="entry name" value="Peptidase_M48"/>
</dbReference>
<evidence type="ECO:0000256" key="9">
    <source>
        <dbReference type="ARBA" id="ARBA00023049"/>
    </source>
</evidence>
<dbReference type="PANTHER" id="PTHR43221:SF2">
    <property type="entry name" value="PROTEASE HTPX HOMOLOG"/>
    <property type="match status" value="1"/>
</dbReference>
<feature type="transmembrane region" description="Helical" evidence="11">
    <location>
        <begin position="161"/>
        <end position="186"/>
    </location>
</feature>
<keyword evidence="8 11" id="KW-1133">Transmembrane helix</keyword>
<dbReference type="Proteomes" id="UP000077339">
    <property type="component" value="Unassembled WGS sequence"/>
</dbReference>
<feature type="domain" description="Peptidase M48" evidence="12">
    <location>
        <begin position="84"/>
        <end position="318"/>
    </location>
</feature>
<evidence type="ECO:0000256" key="3">
    <source>
        <dbReference type="ARBA" id="ARBA00022670"/>
    </source>
</evidence>
<dbReference type="RefSeq" id="WP_068348088.1">
    <property type="nucleotide sequence ID" value="NZ_JFHK01000018.1"/>
</dbReference>
<organism evidence="13 14">
    <name type="scientific">Kosmotoga arenicorallina S304</name>
    <dbReference type="NCBI Taxonomy" id="1453497"/>
    <lineage>
        <taxon>Bacteria</taxon>
        <taxon>Thermotogati</taxon>
        <taxon>Thermotogota</taxon>
        <taxon>Thermotogae</taxon>
        <taxon>Kosmotogales</taxon>
        <taxon>Kosmotogaceae</taxon>
        <taxon>Kosmotoga</taxon>
    </lineage>
</organism>
<dbReference type="AlphaFoldDB" id="A0A176JZR9"/>
<feature type="active site" evidence="11">
    <location>
        <position position="152"/>
    </location>
</feature>
<evidence type="ECO:0000313" key="14">
    <source>
        <dbReference type="Proteomes" id="UP000077339"/>
    </source>
</evidence>
<evidence type="ECO:0000313" key="13">
    <source>
        <dbReference type="EMBL" id="OAA29434.1"/>
    </source>
</evidence>
<dbReference type="GO" id="GO:0005886">
    <property type="term" value="C:plasma membrane"/>
    <property type="evidence" value="ECO:0007669"/>
    <property type="project" value="UniProtKB-SubCell"/>
</dbReference>
<protein>
    <recommendedName>
        <fullName evidence="11">Protease HtpX homolog</fullName>
        <ecNumber evidence="11">3.4.24.-</ecNumber>
    </recommendedName>
</protein>
<dbReference type="Pfam" id="PF01435">
    <property type="entry name" value="Peptidase_M48"/>
    <property type="match status" value="1"/>
</dbReference>
<name>A0A176JZR9_9BACT</name>
<gene>
    <name evidence="11" type="primary">htpX</name>
    <name evidence="13" type="ORF">AT15_01805</name>
</gene>